<protein>
    <submittedName>
        <fullName evidence="8">Uncharacterized protein</fullName>
    </submittedName>
</protein>
<evidence type="ECO:0000256" key="1">
    <source>
        <dbReference type="ARBA" id="ARBA00003198"/>
    </source>
</evidence>
<dbReference type="EMBL" id="JBBWWQ010000004">
    <property type="protein sequence ID" value="KAK8948667.1"/>
    <property type="molecule type" value="Genomic_DNA"/>
</dbReference>
<evidence type="ECO:0000256" key="3">
    <source>
        <dbReference type="ARBA" id="ARBA00022448"/>
    </source>
</evidence>
<feature type="transmembrane region" description="Helical" evidence="7">
    <location>
        <begin position="87"/>
        <end position="111"/>
    </location>
</feature>
<keyword evidence="5" id="KW-0630">Potassium</keyword>
<dbReference type="Proteomes" id="UP001418222">
    <property type="component" value="Unassembled WGS sequence"/>
</dbReference>
<keyword evidence="7" id="KW-0472">Membrane</keyword>
<comment type="subcellular location">
    <subcellularLocation>
        <location evidence="2">Plastid</location>
        <location evidence="2">Chloroplast envelope</location>
    </subcellularLocation>
</comment>
<evidence type="ECO:0000256" key="2">
    <source>
        <dbReference type="ARBA" id="ARBA00004119"/>
    </source>
</evidence>
<keyword evidence="3" id="KW-0813">Transport</keyword>
<evidence type="ECO:0000256" key="6">
    <source>
        <dbReference type="ARBA" id="ARBA00023065"/>
    </source>
</evidence>
<evidence type="ECO:0000313" key="9">
    <source>
        <dbReference type="Proteomes" id="UP001418222"/>
    </source>
</evidence>
<accession>A0AAP0BS57</accession>
<dbReference type="GO" id="GO:0006813">
    <property type="term" value="P:potassium ion transport"/>
    <property type="evidence" value="ECO:0007669"/>
    <property type="project" value="UniProtKB-KW"/>
</dbReference>
<dbReference type="GO" id="GO:0009941">
    <property type="term" value="C:chloroplast envelope"/>
    <property type="evidence" value="ECO:0007669"/>
    <property type="project" value="UniProtKB-SubCell"/>
</dbReference>
<dbReference type="InterPro" id="IPR038770">
    <property type="entry name" value="Na+/solute_symporter_sf"/>
</dbReference>
<proteinExistence type="predicted"/>
<dbReference type="AlphaFoldDB" id="A0AAP0BS57"/>
<dbReference type="GO" id="GO:0016020">
    <property type="term" value="C:membrane"/>
    <property type="evidence" value="ECO:0007669"/>
    <property type="project" value="UniProtKB-SubCell"/>
</dbReference>
<dbReference type="PANTHER" id="PTHR32468:SF102">
    <property type="entry name" value="OS08G0117800 PROTEIN"/>
    <property type="match status" value="1"/>
</dbReference>
<feature type="transmembrane region" description="Helical" evidence="7">
    <location>
        <begin position="45"/>
        <end position="67"/>
    </location>
</feature>
<dbReference type="PANTHER" id="PTHR32468">
    <property type="entry name" value="CATION/H + ANTIPORTER"/>
    <property type="match status" value="1"/>
</dbReference>
<evidence type="ECO:0000256" key="7">
    <source>
        <dbReference type="SAM" id="Phobius"/>
    </source>
</evidence>
<evidence type="ECO:0000256" key="5">
    <source>
        <dbReference type="ARBA" id="ARBA00022958"/>
    </source>
</evidence>
<sequence>MYFPVSWEQLNIISVLALFLFYFLNSLKTDLSMIPKAGKKAFTIAITRAILPSIFIVLTDYFCKSIIPTRFREKSIILKTMYLWRGTSYIVVSCVLANLNLLTSKLVCLAISNQ</sequence>
<keyword evidence="9" id="KW-1185">Reference proteome</keyword>
<comment type="caution">
    <text evidence="8">The sequence shown here is derived from an EMBL/GenBank/DDBJ whole genome shotgun (WGS) entry which is preliminary data.</text>
</comment>
<keyword evidence="6" id="KW-0406">Ion transport</keyword>
<evidence type="ECO:0000313" key="8">
    <source>
        <dbReference type="EMBL" id="KAK8948667.1"/>
    </source>
</evidence>
<dbReference type="GO" id="GO:0006885">
    <property type="term" value="P:regulation of pH"/>
    <property type="evidence" value="ECO:0007669"/>
    <property type="project" value="TreeGrafter"/>
</dbReference>
<keyword evidence="7" id="KW-0812">Transmembrane</keyword>
<evidence type="ECO:0000256" key="4">
    <source>
        <dbReference type="ARBA" id="ARBA00022538"/>
    </source>
</evidence>
<name>A0AAP0BS57_9ASPA</name>
<gene>
    <name evidence="8" type="ORF">KSP39_PZI005859</name>
</gene>
<keyword evidence="4" id="KW-0633">Potassium transport</keyword>
<dbReference type="GO" id="GO:0098662">
    <property type="term" value="P:inorganic cation transmembrane transport"/>
    <property type="evidence" value="ECO:0007669"/>
    <property type="project" value="TreeGrafter"/>
</dbReference>
<dbReference type="InterPro" id="IPR050794">
    <property type="entry name" value="CPA2_transporter"/>
</dbReference>
<reference evidence="8 9" key="1">
    <citation type="journal article" date="2022" name="Nat. Plants">
        <title>Genomes of leafy and leafless Platanthera orchids illuminate the evolution of mycoheterotrophy.</title>
        <authorList>
            <person name="Li M.H."/>
            <person name="Liu K.W."/>
            <person name="Li Z."/>
            <person name="Lu H.C."/>
            <person name="Ye Q.L."/>
            <person name="Zhang D."/>
            <person name="Wang J.Y."/>
            <person name="Li Y.F."/>
            <person name="Zhong Z.M."/>
            <person name="Liu X."/>
            <person name="Yu X."/>
            <person name="Liu D.K."/>
            <person name="Tu X.D."/>
            <person name="Liu B."/>
            <person name="Hao Y."/>
            <person name="Liao X.Y."/>
            <person name="Jiang Y.T."/>
            <person name="Sun W.H."/>
            <person name="Chen J."/>
            <person name="Chen Y.Q."/>
            <person name="Ai Y."/>
            <person name="Zhai J.W."/>
            <person name="Wu S.S."/>
            <person name="Zhou Z."/>
            <person name="Hsiao Y.Y."/>
            <person name="Wu W.L."/>
            <person name="Chen Y.Y."/>
            <person name="Lin Y.F."/>
            <person name="Hsu J.L."/>
            <person name="Li C.Y."/>
            <person name="Wang Z.W."/>
            <person name="Zhao X."/>
            <person name="Zhong W.Y."/>
            <person name="Ma X.K."/>
            <person name="Ma L."/>
            <person name="Huang J."/>
            <person name="Chen G.Z."/>
            <person name="Huang M.Z."/>
            <person name="Huang L."/>
            <person name="Peng D.H."/>
            <person name="Luo Y.B."/>
            <person name="Zou S.Q."/>
            <person name="Chen S.P."/>
            <person name="Lan S."/>
            <person name="Tsai W.C."/>
            <person name="Van de Peer Y."/>
            <person name="Liu Z.J."/>
        </authorList>
    </citation>
    <scope>NUCLEOTIDE SEQUENCE [LARGE SCALE GENOMIC DNA]</scope>
    <source>
        <strain evidence="8">Lor287</strain>
    </source>
</reference>
<comment type="function">
    <text evidence="1">May function as sodium-coupled metabolite transporter across the chloroplast envelope.</text>
</comment>
<feature type="transmembrane region" description="Helical" evidence="7">
    <location>
        <begin position="6"/>
        <end position="24"/>
    </location>
</feature>
<dbReference type="Gene3D" id="1.20.1530.20">
    <property type="match status" value="1"/>
</dbReference>
<keyword evidence="7" id="KW-1133">Transmembrane helix</keyword>
<organism evidence="8 9">
    <name type="scientific">Platanthera zijinensis</name>
    <dbReference type="NCBI Taxonomy" id="2320716"/>
    <lineage>
        <taxon>Eukaryota</taxon>
        <taxon>Viridiplantae</taxon>
        <taxon>Streptophyta</taxon>
        <taxon>Embryophyta</taxon>
        <taxon>Tracheophyta</taxon>
        <taxon>Spermatophyta</taxon>
        <taxon>Magnoliopsida</taxon>
        <taxon>Liliopsida</taxon>
        <taxon>Asparagales</taxon>
        <taxon>Orchidaceae</taxon>
        <taxon>Orchidoideae</taxon>
        <taxon>Orchideae</taxon>
        <taxon>Orchidinae</taxon>
        <taxon>Platanthera</taxon>
    </lineage>
</organism>
<dbReference type="GO" id="GO:0012505">
    <property type="term" value="C:endomembrane system"/>
    <property type="evidence" value="ECO:0007669"/>
    <property type="project" value="TreeGrafter"/>
</dbReference>